<keyword evidence="5" id="KW-1185">Reference proteome</keyword>
<evidence type="ECO:0000313" key="5">
    <source>
        <dbReference type="Proteomes" id="UP000192940"/>
    </source>
</evidence>
<evidence type="ECO:0000256" key="1">
    <source>
        <dbReference type="ARBA" id="ARBA00023125"/>
    </source>
</evidence>
<dbReference type="InterPro" id="IPR022689">
    <property type="entry name" value="Iron_dep_repressor"/>
</dbReference>
<dbReference type="InterPro" id="IPR036390">
    <property type="entry name" value="WH_DNA-bd_sf"/>
</dbReference>
<dbReference type="Gene3D" id="1.10.10.10">
    <property type="entry name" value="Winged helix-like DNA-binding domain superfamily/Winged helix DNA-binding domain"/>
    <property type="match status" value="1"/>
</dbReference>
<dbReference type="InterPro" id="IPR039422">
    <property type="entry name" value="MarR/SlyA-like"/>
</dbReference>
<dbReference type="Pfam" id="PF01047">
    <property type="entry name" value="MarR"/>
    <property type="match status" value="1"/>
</dbReference>
<dbReference type="AlphaFoldDB" id="A0A1X7G8P7"/>
<feature type="region of interest" description="Disordered" evidence="2">
    <location>
        <begin position="1"/>
        <end position="23"/>
    </location>
</feature>
<reference evidence="5" key="1">
    <citation type="submission" date="2017-04" db="EMBL/GenBank/DDBJ databases">
        <authorList>
            <person name="Varghese N."/>
            <person name="Submissions S."/>
        </authorList>
    </citation>
    <scope>NUCLEOTIDE SEQUENCE [LARGE SCALE GENOMIC DNA]</scope>
    <source>
        <strain evidence="5">N3/975</strain>
    </source>
</reference>
<dbReference type="GO" id="GO:0003677">
    <property type="term" value="F:DNA binding"/>
    <property type="evidence" value="ECO:0007669"/>
    <property type="project" value="UniProtKB-KW"/>
</dbReference>
<dbReference type="InterPro" id="IPR000835">
    <property type="entry name" value="HTH_MarR-typ"/>
</dbReference>
<dbReference type="STRING" id="1313296.SAMN05661091_0217"/>
<feature type="domain" description="HTH marR-type" evidence="3">
    <location>
        <begin position="26"/>
        <end position="174"/>
    </location>
</feature>
<dbReference type="PANTHER" id="PTHR33164">
    <property type="entry name" value="TRANSCRIPTIONAL REGULATOR, MARR FAMILY"/>
    <property type="match status" value="1"/>
</dbReference>
<keyword evidence="1 4" id="KW-0238">DNA-binding</keyword>
<evidence type="ECO:0000256" key="2">
    <source>
        <dbReference type="SAM" id="MobiDB-lite"/>
    </source>
</evidence>
<dbReference type="EMBL" id="LT840184">
    <property type="protein sequence ID" value="SMF65973.1"/>
    <property type="molecule type" value="Genomic_DNA"/>
</dbReference>
<dbReference type="PANTHER" id="PTHR33164:SF43">
    <property type="entry name" value="HTH-TYPE TRANSCRIPTIONAL REPRESSOR YETL"/>
    <property type="match status" value="1"/>
</dbReference>
<sequence>MSETDKRQACGFASEGDSNQEEKAFGSDAAGRLMHIFSLFRKKKWDQISISGYTSGEIKVLMTLKYKEKSDAEQGFEERSEGGQGLKVSEISNYMRVTSPTITQFINGLEGKGLVERVMDEKDRRAIRVKLTGEGEEIVRQAHEAFKVNFRGLVAHLGEVESDELTRLLTKVYQYMSETEIKLNSSETKKQ</sequence>
<dbReference type="PRINTS" id="PR00598">
    <property type="entry name" value="HTHMARR"/>
</dbReference>
<dbReference type="InterPro" id="IPR036388">
    <property type="entry name" value="WH-like_DNA-bd_sf"/>
</dbReference>
<evidence type="ECO:0000313" key="4">
    <source>
        <dbReference type="EMBL" id="SMF65973.1"/>
    </source>
</evidence>
<dbReference type="SMART" id="SM00347">
    <property type="entry name" value="HTH_MARR"/>
    <property type="match status" value="1"/>
</dbReference>
<dbReference type="GO" id="GO:0046914">
    <property type="term" value="F:transition metal ion binding"/>
    <property type="evidence" value="ECO:0007669"/>
    <property type="project" value="InterPro"/>
</dbReference>
<dbReference type="SMART" id="SM00529">
    <property type="entry name" value="HTH_DTXR"/>
    <property type="match status" value="1"/>
</dbReference>
<evidence type="ECO:0000259" key="3">
    <source>
        <dbReference type="PROSITE" id="PS50995"/>
    </source>
</evidence>
<dbReference type="GO" id="GO:0006950">
    <property type="term" value="P:response to stress"/>
    <property type="evidence" value="ECO:0007669"/>
    <property type="project" value="TreeGrafter"/>
</dbReference>
<name>A0A1X7G8P7_9BACL</name>
<dbReference type="PROSITE" id="PS50995">
    <property type="entry name" value="HTH_MARR_2"/>
    <property type="match status" value="1"/>
</dbReference>
<dbReference type="Proteomes" id="UP000192940">
    <property type="component" value="Chromosome I"/>
</dbReference>
<organism evidence="4 5">
    <name type="scientific">Paenibacillus uliginis N3/975</name>
    <dbReference type="NCBI Taxonomy" id="1313296"/>
    <lineage>
        <taxon>Bacteria</taxon>
        <taxon>Bacillati</taxon>
        <taxon>Bacillota</taxon>
        <taxon>Bacilli</taxon>
        <taxon>Bacillales</taxon>
        <taxon>Paenibacillaceae</taxon>
        <taxon>Paenibacillus</taxon>
    </lineage>
</organism>
<proteinExistence type="predicted"/>
<dbReference type="GO" id="GO:0003700">
    <property type="term" value="F:DNA-binding transcription factor activity"/>
    <property type="evidence" value="ECO:0007669"/>
    <property type="project" value="InterPro"/>
</dbReference>
<accession>A0A1X7G8P7</accession>
<dbReference type="RefSeq" id="WP_244562919.1">
    <property type="nucleotide sequence ID" value="NZ_LT840184.1"/>
</dbReference>
<dbReference type="SUPFAM" id="SSF46785">
    <property type="entry name" value="Winged helix' DNA-binding domain"/>
    <property type="match status" value="1"/>
</dbReference>
<protein>
    <submittedName>
        <fullName evidence="4">DNA-binding transcriptional regulator, MarR family</fullName>
    </submittedName>
</protein>
<gene>
    <name evidence="4" type="ORF">SAMN05661091_0217</name>
</gene>